<keyword evidence="3" id="KW-1185">Reference proteome</keyword>
<dbReference type="Proteomes" id="UP001162480">
    <property type="component" value="Chromosome 22"/>
</dbReference>
<evidence type="ECO:0000313" key="2">
    <source>
        <dbReference type="EMBL" id="CAI9738901.1"/>
    </source>
</evidence>
<reference evidence="2" key="1">
    <citation type="submission" date="2023-08" db="EMBL/GenBank/DDBJ databases">
        <authorList>
            <person name="Alioto T."/>
            <person name="Alioto T."/>
            <person name="Gomez Garrido J."/>
        </authorList>
    </citation>
    <scope>NUCLEOTIDE SEQUENCE</scope>
</reference>
<evidence type="ECO:0000313" key="3">
    <source>
        <dbReference type="Proteomes" id="UP001162480"/>
    </source>
</evidence>
<feature type="compositionally biased region" description="Acidic residues" evidence="1">
    <location>
        <begin position="49"/>
        <end position="64"/>
    </location>
</feature>
<dbReference type="AlphaFoldDB" id="A0AA36BQW6"/>
<evidence type="ECO:0000256" key="1">
    <source>
        <dbReference type="SAM" id="MobiDB-lite"/>
    </source>
</evidence>
<protein>
    <submittedName>
        <fullName evidence="2">Uncharacterized protein</fullName>
    </submittedName>
</protein>
<gene>
    <name evidence="2" type="ORF">OCTVUL_1B010643</name>
</gene>
<proteinExistence type="predicted"/>
<feature type="region of interest" description="Disordered" evidence="1">
    <location>
        <begin position="32"/>
        <end position="73"/>
    </location>
</feature>
<feature type="compositionally biased region" description="Basic and acidic residues" evidence="1">
    <location>
        <begin position="34"/>
        <end position="48"/>
    </location>
</feature>
<organism evidence="2 3">
    <name type="scientific">Octopus vulgaris</name>
    <name type="common">Common octopus</name>
    <dbReference type="NCBI Taxonomy" id="6645"/>
    <lineage>
        <taxon>Eukaryota</taxon>
        <taxon>Metazoa</taxon>
        <taxon>Spiralia</taxon>
        <taxon>Lophotrochozoa</taxon>
        <taxon>Mollusca</taxon>
        <taxon>Cephalopoda</taxon>
        <taxon>Coleoidea</taxon>
        <taxon>Octopodiformes</taxon>
        <taxon>Octopoda</taxon>
        <taxon>Incirrata</taxon>
        <taxon>Octopodidae</taxon>
        <taxon>Octopus</taxon>
    </lineage>
</organism>
<name>A0AA36BQW6_OCTVU</name>
<sequence>MNANYNYRHSPRILPIQQMYLSSGADWQVVDAGGGKRDAEMPRDCDARADDDDNGEDDADDGEEQEVRREEVDKELPYLFPEIAPYFFEKPGCLCEKLATRPYVSV</sequence>
<dbReference type="EMBL" id="OX597835">
    <property type="protein sequence ID" value="CAI9738901.1"/>
    <property type="molecule type" value="Genomic_DNA"/>
</dbReference>
<accession>A0AA36BQW6</accession>